<dbReference type="EMBL" id="JBFSHR010000302">
    <property type="protein sequence ID" value="MEX6431119.1"/>
    <property type="molecule type" value="Genomic_DNA"/>
</dbReference>
<reference evidence="2 3" key="1">
    <citation type="submission" date="2024-07" db="EMBL/GenBank/DDBJ databases">
        <title>Draft Genome Sequence of Ferrimicrobium acidiphilum Strain YE2023, Isolated from a Pulp of Bioleach Reactor.</title>
        <authorList>
            <person name="Elkina Y.A."/>
            <person name="Bulaeva A.G."/>
            <person name="Beletsky A.V."/>
            <person name="Mardanov A.V."/>
        </authorList>
    </citation>
    <scope>NUCLEOTIDE SEQUENCE [LARGE SCALE GENOMIC DNA]</scope>
    <source>
        <strain evidence="2 3">YE2023</strain>
    </source>
</reference>
<accession>A0ABV3Y6D4</accession>
<organism evidence="2 3">
    <name type="scientific">Ferrimicrobium acidiphilum</name>
    <dbReference type="NCBI Taxonomy" id="121039"/>
    <lineage>
        <taxon>Bacteria</taxon>
        <taxon>Bacillati</taxon>
        <taxon>Actinomycetota</taxon>
        <taxon>Acidimicrobiia</taxon>
        <taxon>Acidimicrobiales</taxon>
        <taxon>Acidimicrobiaceae</taxon>
        <taxon>Ferrimicrobium</taxon>
    </lineage>
</organism>
<dbReference type="Proteomes" id="UP001560267">
    <property type="component" value="Unassembled WGS sequence"/>
</dbReference>
<feature type="non-terminal residue" evidence="2">
    <location>
        <position position="108"/>
    </location>
</feature>
<dbReference type="RefSeq" id="WP_369085135.1">
    <property type="nucleotide sequence ID" value="NZ_JBFSHR010000302.1"/>
</dbReference>
<protein>
    <submittedName>
        <fullName evidence="2">Group II intron maturase-specific domain-containing protein</fullName>
    </submittedName>
</protein>
<evidence type="ECO:0000313" key="2">
    <source>
        <dbReference type="EMBL" id="MEX6431119.1"/>
    </source>
</evidence>
<name>A0ABV3Y6D4_9ACTN</name>
<dbReference type="Pfam" id="PF08388">
    <property type="entry name" value="GIIM"/>
    <property type="match status" value="1"/>
</dbReference>
<evidence type="ECO:0000259" key="1">
    <source>
        <dbReference type="Pfam" id="PF08388"/>
    </source>
</evidence>
<feature type="domain" description="Group II intron maturase-specific" evidence="1">
    <location>
        <begin position="60"/>
        <end position="106"/>
    </location>
</feature>
<proteinExistence type="predicted"/>
<dbReference type="InterPro" id="IPR013597">
    <property type="entry name" value="Mat_intron_G2"/>
</dbReference>
<comment type="caution">
    <text evidence="2">The sequence shown here is derived from an EMBL/GenBank/DDBJ whole genome shotgun (WGS) entry which is preliminary data.</text>
</comment>
<keyword evidence="3" id="KW-1185">Reference proteome</keyword>
<evidence type="ECO:0000313" key="3">
    <source>
        <dbReference type="Proteomes" id="UP001560267"/>
    </source>
</evidence>
<gene>
    <name evidence="2" type="ORF">AB6A68_15015</name>
</gene>
<feature type="non-terminal residue" evidence="2">
    <location>
        <position position="1"/>
    </location>
</feature>
<sequence length="108" mass="12651">KTRIVYCKDGKRRGEHEYTSFTFLGFTFRARKAKGDSRDGGYFVGFLPAMSTEAFKAKSAELRAMRIHRRTELTLDDLARWLNPIVAGWMNYYGRFYRSAMIPLLQRI</sequence>